<keyword evidence="2" id="KW-1277">Toxin-antitoxin system</keyword>
<dbReference type="Gene3D" id="3.30.2310.20">
    <property type="entry name" value="RelE-like"/>
    <property type="match status" value="1"/>
</dbReference>
<gene>
    <name evidence="3" type="ORF">HNR60_000038</name>
</gene>
<name>A0A7W7YZN4_9BRAD</name>
<protein>
    <submittedName>
        <fullName evidence="3">Plasmid stabilization system protein ParE</fullName>
    </submittedName>
</protein>
<dbReference type="Proteomes" id="UP000542353">
    <property type="component" value="Unassembled WGS sequence"/>
</dbReference>
<dbReference type="Pfam" id="PF05016">
    <property type="entry name" value="ParE_toxin"/>
    <property type="match status" value="1"/>
</dbReference>
<evidence type="ECO:0000313" key="4">
    <source>
        <dbReference type="Proteomes" id="UP000542353"/>
    </source>
</evidence>
<dbReference type="RefSeq" id="WP_184252999.1">
    <property type="nucleotide sequence ID" value="NZ_JACHIH010000001.1"/>
</dbReference>
<dbReference type="InterPro" id="IPR007712">
    <property type="entry name" value="RelE/ParE_toxin"/>
</dbReference>
<dbReference type="PANTHER" id="PTHR33755">
    <property type="entry name" value="TOXIN PARE1-RELATED"/>
    <property type="match status" value="1"/>
</dbReference>
<comment type="caution">
    <text evidence="3">The sequence shown here is derived from an EMBL/GenBank/DDBJ whole genome shotgun (WGS) entry which is preliminary data.</text>
</comment>
<evidence type="ECO:0000256" key="2">
    <source>
        <dbReference type="ARBA" id="ARBA00022649"/>
    </source>
</evidence>
<evidence type="ECO:0000313" key="3">
    <source>
        <dbReference type="EMBL" id="MBB5045309.1"/>
    </source>
</evidence>
<keyword evidence="4" id="KW-1185">Reference proteome</keyword>
<comment type="similarity">
    <text evidence="1">Belongs to the RelE toxin family.</text>
</comment>
<dbReference type="AlphaFoldDB" id="A0A7W7YZN4"/>
<dbReference type="InterPro" id="IPR035093">
    <property type="entry name" value="RelE/ParE_toxin_dom_sf"/>
</dbReference>
<sequence>MRVVFTAAALDDLDRILDHIAENFPTVAEPFRTRLTAVLARIGEWPQSAQHVADDPGVRLAPLIRYPYNVFYRVTADAVEILHIHHVARE</sequence>
<dbReference type="EMBL" id="JACHIH010000001">
    <property type="protein sequence ID" value="MBB5045309.1"/>
    <property type="molecule type" value="Genomic_DNA"/>
</dbReference>
<evidence type="ECO:0000256" key="1">
    <source>
        <dbReference type="ARBA" id="ARBA00006226"/>
    </source>
</evidence>
<proteinExistence type="inferred from homology"/>
<organism evidence="3 4">
    <name type="scientific">Rhodopseudomonas rhenobacensis</name>
    <dbReference type="NCBI Taxonomy" id="87461"/>
    <lineage>
        <taxon>Bacteria</taxon>
        <taxon>Pseudomonadati</taxon>
        <taxon>Pseudomonadota</taxon>
        <taxon>Alphaproteobacteria</taxon>
        <taxon>Hyphomicrobiales</taxon>
        <taxon>Nitrobacteraceae</taxon>
        <taxon>Rhodopseudomonas</taxon>
    </lineage>
</organism>
<accession>A0A7W7YZN4</accession>
<dbReference type="InterPro" id="IPR051803">
    <property type="entry name" value="TA_system_RelE-like_toxin"/>
</dbReference>
<reference evidence="3 4" key="1">
    <citation type="submission" date="2020-08" db="EMBL/GenBank/DDBJ databases">
        <title>Genomic Encyclopedia of Type Strains, Phase IV (KMG-IV): sequencing the most valuable type-strain genomes for metagenomic binning, comparative biology and taxonomic classification.</title>
        <authorList>
            <person name="Goeker M."/>
        </authorList>
    </citation>
    <scope>NUCLEOTIDE SEQUENCE [LARGE SCALE GENOMIC DNA]</scope>
    <source>
        <strain evidence="3 4">DSM 12706</strain>
    </source>
</reference>